<evidence type="ECO:0000313" key="15">
    <source>
        <dbReference type="Proteomes" id="UP001148313"/>
    </source>
</evidence>
<dbReference type="NCBIfam" id="TIGR00682">
    <property type="entry name" value="lpxK"/>
    <property type="match status" value="1"/>
</dbReference>
<evidence type="ECO:0000256" key="10">
    <source>
        <dbReference type="ARBA" id="ARBA00022840"/>
    </source>
</evidence>
<evidence type="ECO:0000256" key="7">
    <source>
        <dbReference type="ARBA" id="ARBA00022679"/>
    </source>
</evidence>
<feature type="binding site" evidence="13">
    <location>
        <begin position="54"/>
        <end position="61"/>
    </location>
    <ligand>
        <name>ATP</name>
        <dbReference type="ChEBI" id="CHEBI:30616"/>
    </ligand>
</feature>
<dbReference type="PANTHER" id="PTHR42724:SF1">
    <property type="entry name" value="TETRAACYLDISACCHARIDE 4'-KINASE, MITOCHONDRIAL-RELATED"/>
    <property type="match status" value="1"/>
</dbReference>
<proteinExistence type="inferred from homology"/>
<keyword evidence="5 13" id="KW-0444">Lipid biosynthesis</keyword>
<keyword evidence="10 13" id="KW-0067">ATP-binding</keyword>
<evidence type="ECO:0000256" key="8">
    <source>
        <dbReference type="ARBA" id="ARBA00022741"/>
    </source>
</evidence>
<dbReference type="EC" id="2.7.1.130" evidence="3 13"/>
<comment type="pathway">
    <text evidence="2 13">Glycolipid biosynthesis; lipid IV(A) biosynthesis; lipid IV(A) from (3R)-3-hydroxytetradecanoyl-[acyl-carrier-protein] and UDP-N-acetyl-alpha-D-glucosamine: step 6/6.</text>
</comment>
<evidence type="ECO:0000256" key="12">
    <source>
        <dbReference type="ARBA" id="ARBA00029757"/>
    </source>
</evidence>
<dbReference type="GO" id="GO:0009029">
    <property type="term" value="F:lipid-A 4'-kinase activity"/>
    <property type="evidence" value="ECO:0007669"/>
    <property type="project" value="UniProtKB-EC"/>
</dbReference>
<keyword evidence="11 13" id="KW-0443">Lipid metabolism</keyword>
<keyword evidence="9 13" id="KW-0418">Kinase</keyword>
<evidence type="ECO:0000256" key="13">
    <source>
        <dbReference type="HAMAP-Rule" id="MF_00409"/>
    </source>
</evidence>
<evidence type="ECO:0000256" key="2">
    <source>
        <dbReference type="ARBA" id="ARBA00004870"/>
    </source>
</evidence>
<comment type="function">
    <text evidence="1 13">Transfers the gamma-phosphate of ATP to the 4'-position of a tetraacyldisaccharide 1-phosphate intermediate (termed DS-1-P) to form tetraacyldisaccharide 1,4'-bis-phosphate (lipid IVA).</text>
</comment>
<dbReference type="PANTHER" id="PTHR42724">
    <property type="entry name" value="TETRAACYLDISACCHARIDE 4'-KINASE"/>
    <property type="match status" value="1"/>
</dbReference>
<comment type="similarity">
    <text evidence="13">Belongs to the LpxK family.</text>
</comment>
<keyword evidence="7 13" id="KW-0808">Transferase</keyword>
<dbReference type="HAMAP" id="MF_00409">
    <property type="entry name" value="LpxK"/>
    <property type="match status" value="1"/>
</dbReference>
<accession>A0ABT4VUE5</accession>
<keyword evidence="8 13" id="KW-0547">Nucleotide-binding</keyword>
<sequence>MVSEAPPFWWSSADWRAWSLYPASWIYGAVARSRMENAPRREVRAPVLCIGNFTVGGAGKTPTALALCAEAAKAGYNPGFLSRGYGGSLRSVALVDLKRHYAADVGDEPLLLAEKAPTVVSPDRYAGAEKLLSQGVDFIIMDDGFQSAAIRFDFALLVVDAMRGIGNGHVIPGGPVRAPMVDQMRNASALLVIGDGTAADPVVRIAGRAAKPVYLARLAVRKPRSFKGRRVLAYAAIGNPKKFFSSLHGTGAHVVAERSFGDHHKFGEEEAADLLESAAKHKLELITTSKDMARLKDARGKAAELAEKSVVLEVQLRFEQAGLARTFIERTAEAFKKRQLAVTHRLNRIKGE</sequence>
<evidence type="ECO:0000256" key="6">
    <source>
        <dbReference type="ARBA" id="ARBA00022556"/>
    </source>
</evidence>
<evidence type="ECO:0000313" key="14">
    <source>
        <dbReference type="EMBL" id="MDA4847657.1"/>
    </source>
</evidence>
<reference evidence="14" key="1">
    <citation type="submission" date="2022-11" db="EMBL/GenBank/DDBJ databases">
        <title>Hoeflea poritis sp. nov., isolated from scleractinian coral Porites lutea.</title>
        <authorList>
            <person name="Zhang G."/>
            <person name="Wei Q."/>
            <person name="Cai L."/>
        </authorList>
    </citation>
    <scope>NUCLEOTIDE SEQUENCE</scope>
    <source>
        <strain evidence="14">E7-10</strain>
    </source>
</reference>
<evidence type="ECO:0000256" key="5">
    <source>
        <dbReference type="ARBA" id="ARBA00022516"/>
    </source>
</evidence>
<dbReference type="InterPro" id="IPR027417">
    <property type="entry name" value="P-loop_NTPase"/>
</dbReference>
<organism evidence="14 15">
    <name type="scientific">Hoeflea poritis</name>
    <dbReference type="NCBI Taxonomy" id="2993659"/>
    <lineage>
        <taxon>Bacteria</taxon>
        <taxon>Pseudomonadati</taxon>
        <taxon>Pseudomonadota</taxon>
        <taxon>Alphaproteobacteria</taxon>
        <taxon>Hyphomicrobiales</taxon>
        <taxon>Rhizobiaceae</taxon>
        <taxon>Hoeflea</taxon>
    </lineage>
</organism>
<evidence type="ECO:0000256" key="1">
    <source>
        <dbReference type="ARBA" id="ARBA00002274"/>
    </source>
</evidence>
<evidence type="ECO:0000256" key="3">
    <source>
        <dbReference type="ARBA" id="ARBA00012071"/>
    </source>
</evidence>
<gene>
    <name evidence="13 14" type="primary">lpxK</name>
    <name evidence="14" type="ORF">OOZ53_20015</name>
</gene>
<dbReference type="SUPFAM" id="SSF52540">
    <property type="entry name" value="P-loop containing nucleoside triphosphate hydrolases"/>
    <property type="match status" value="1"/>
</dbReference>
<evidence type="ECO:0000256" key="4">
    <source>
        <dbReference type="ARBA" id="ARBA00016436"/>
    </source>
</evidence>
<protein>
    <recommendedName>
        <fullName evidence="4 13">Tetraacyldisaccharide 4'-kinase</fullName>
        <ecNumber evidence="3 13">2.7.1.130</ecNumber>
    </recommendedName>
    <alternativeName>
        <fullName evidence="12 13">Lipid A 4'-kinase</fullName>
    </alternativeName>
</protein>
<keyword evidence="15" id="KW-1185">Reference proteome</keyword>
<comment type="catalytic activity">
    <reaction evidence="13">
        <text>a lipid A disaccharide + ATP = a lipid IVA + ADP + H(+)</text>
        <dbReference type="Rhea" id="RHEA:67840"/>
        <dbReference type="ChEBI" id="CHEBI:15378"/>
        <dbReference type="ChEBI" id="CHEBI:30616"/>
        <dbReference type="ChEBI" id="CHEBI:176343"/>
        <dbReference type="ChEBI" id="CHEBI:176425"/>
        <dbReference type="ChEBI" id="CHEBI:456216"/>
        <dbReference type="EC" id="2.7.1.130"/>
    </reaction>
</comment>
<comment type="caution">
    <text evidence="14">The sequence shown here is derived from an EMBL/GenBank/DDBJ whole genome shotgun (WGS) entry which is preliminary data.</text>
</comment>
<dbReference type="Proteomes" id="UP001148313">
    <property type="component" value="Unassembled WGS sequence"/>
</dbReference>
<name>A0ABT4VUE5_9HYPH</name>
<dbReference type="RefSeq" id="WP_271091492.1">
    <property type="nucleotide sequence ID" value="NZ_JAPJZH010000014.1"/>
</dbReference>
<dbReference type="InterPro" id="IPR003758">
    <property type="entry name" value="LpxK"/>
</dbReference>
<dbReference type="EMBL" id="JAPJZH010000014">
    <property type="protein sequence ID" value="MDA4847657.1"/>
    <property type="molecule type" value="Genomic_DNA"/>
</dbReference>
<keyword evidence="6 13" id="KW-0441">Lipid A biosynthesis</keyword>
<evidence type="ECO:0000256" key="9">
    <source>
        <dbReference type="ARBA" id="ARBA00022777"/>
    </source>
</evidence>
<dbReference type="Pfam" id="PF02606">
    <property type="entry name" value="LpxK"/>
    <property type="match status" value="1"/>
</dbReference>
<evidence type="ECO:0000256" key="11">
    <source>
        <dbReference type="ARBA" id="ARBA00023098"/>
    </source>
</evidence>